<name>A0A6G1IIC8_9PLEO</name>
<keyword evidence="2" id="KW-1185">Reference proteome</keyword>
<protein>
    <submittedName>
        <fullName evidence="1">Uncharacterized protein</fullName>
    </submittedName>
</protein>
<dbReference type="AlphaFoldDB" id="A0A6G1IIC8"/>
<dbReference type="OrthoDB" id="3789491at2759"/>
<organism evidence="1 2">
    <name type="scientific">Lentithecium fluviatile CBS 122367</name>
    <dbReference type="NCBI Taxonomy" id="1168545"/>
    <lineage>
        <taxon>Eukaryota</taxon>
        <taxon>Fungi</taxon>
        <taxon>Dikarya</taxon>
        <taxon>Ascomycota</taxon>
        <taxon>Pezizomycotina</taxon>
        <taxon>Dothideomycetes</taxon>
        <taxon>Pleosporomycetidae</taxon>
        <taxon>Pleosporales</taxon>
        <taxon>Massarineae</taxon>
        <taxon>Lentitheciaceae</taxon>
        <taxon>Lentithecium</taxon>
    </lineage>
</organism>
<evidence type="ECO:0000313" key="2">
    <source>
        <dbReference type="Proteomes" id="UP000799291"/>
    </source>
</evidence>
<gene>
    <name evidence="1" type="ORF">K458DRAFT_409304</name>
</gene>
<reference evidence="1" key="1">
    <citation type="journal article" date="2020" name="Stud. Mycol.">
        <title>101 Dothideomycetes genomes: a test case for predicting lifestyles and emergence of pathogens.</title>
        <authorList>
            <person name="Haridas S."/>
            <person name="Albert R."/>
            <person name="Binder M."/>
            <person name="Bloem J."/>
            <person name="Labutti K."/>
            <person name="Salamov A."/>
            <person name="Andreopoulos B."/>
            <person name="Baker S."/>
            <person name="Barry K."/>
            <person name="Bills G."/>
            <person name="Bluhm B."/>
            <person name="Cannon C."/>
            <person name="Castanera R."/>
            <person name="Culley D."/>
            <person name="Daum C."/>
            <person name="Ezra D."/>
            <person name="Gonzalez J."/>
            <person name="Henrissat B."/>
            <person name="Kuo A."/>
            <person name="Liang C."/>
            <person name="Lipzen A."/>
            <person name="Lutzoni F."/>
            <person name="Magnuson J."/>
            <person name="Mondo S."/>
            <person name="Nolan M."/>
            <person name="Ohm R."/>
            <person name="Pangilinan J."/>
            <person name="Park H.-J."/>
            <person name="Ramirez L."/>
            <person name="Alfaro M."/>
            <person name="Sun H."/>
            <person name="Tritt A."/>
            <person name="Yoshinaga Y."/>
            <person name="Zwiers L.-H."/>
            <person name="Turgeon B."/>
            <person name="Goodwin S."/>
            <person name="Spatafora J."/>
            <person name="Crous P."/>
            <person name="Grigoriev I."/>
        </authorList>
    </citation>
    <scope>NUCLEOTIDE SEQUENCE</scope>
    <source>
        <strain evidence="1">CBS 122367</strain>
    </source>
</reference>
<evidence type="ECO:0000313" key="1">
    <source>
        <dbReference type="EMBL" id="KAF2677982.1"/>
    </source>
</evidence>
<sequence>MSSTVGDYLFWRLSGIGVRNVIGRGPSSLFLGSIQRNHLNHIDSTRTSPSPSGNEVGAFVASSAAGDLSACYEEGRRLFAWRPVIIVSELESAQFTSVGNVTANLHFAAAIIINSPVTAASQINRVLDVMLYESKPVFIGLSLAVAGQIMSLPQTVPSTSGGNASGQYASCADAAVAMSFIR</sequence>
<proteinExistence type="predicted"/>
<dbReference type="Proteomes" id="UP000799291">
    <property type="component" value="Unassembled WGS sequence"/>
</dbReference>
<dbReference type="EMBL" id="MU005616">
    <property type="protein sequence ID" value="KAF2677982.1"/>
    <property type="molecule type" value="Genomic_DNA"/>
</dbReference>
<accession>A0A6G1IIC8</accession>